<protein>
    <recommendedName>
        <fullName evidence="4">Ankyrin repeat domain-containing protein</fullName>
    </recommendedName>
</protein>
<evidence type="ECO:0000313" key="2">
    <source>
        <dbReference type="EMBL" id="MEA0971053.1"/>
    </source>
</evidence>
<dbReference type="Proteomes" id="UP001291687">
    <property type="component" value="Unassembled WGS sequence"/>
</dbReference>
<evidence type="ECO:0008006" key="4">
    <source>
        <dbReference type="Google" id="ProtNLM"/>
    </source>
</evidence>
<dbReference type="EMBL" id="JARJFB010000075">
    <property type="protein sequence ID" value="MEA0971053.1"/>
    <property type="molecule type" value="Genomic_DNA"/>
</dbReference>
<dbReference type="InterPro" id="IPR036770">
    <property type="entry name" value="Ankyrin_rpt-contain_sf"/>
</dbReference>
<dbReference type="SUPFAM" id="SSF48403">
    <property type="entry name" value="Ankyrin repeat"/>
    <property type="match status" value="1"/>
</dbReference>
<comment type="caution">
    <text evidence="2">The sequence shown here is derived from an EMBL/GenBank/DDBJ whole genome shotgun (WGS) entry which is preliminary data.</text>
</comment>
<keyword evidence="3" id="KW-1185">Reference proteome</keyword>
<keyword evidence="1" id="KW-0175">Coiled coil</keyword>
<dbReference type="Gene3D" id="1.25.40.20">
    <property type="entry name" value="Ankyrin repeat-containing domain"/>
    <property type="match status" value="1"/>
</dbReference>
<proteinExistence type="predicted"/>
<gene>
    <name evidence="2" type="ORF">Megvenef_01025</name>
</gene>
<evidence type="ECO:0000313" key="3">
    <source>
        <dbReference type="Proteomes" id="UP001291687"/>
    </source>
</evidence>
<name>A0ABU5NCZ8_9RICK</name>
<organism evidence="2 3">
    <name type="scientific">Candidatus Megaera venefica</name>
    <dbReference type="NCBI Taxonomy" id="2055910"/>
    <lineage>
        <taxon>Bacteria</taxon>
        <taxon>Pseudomonadati</taxon>
        <taxon>Pseudomonadota</taxon>
        <taxon>Alphaproteobacteria</taxon>
        <taxon>Rickettsiales</taxon>
        <taxon>Rickettsiaceae</taxon>
        <taxon>Candidatus Megaera</taxon>
    </lineage>
</organism>
<accession>A0ABU5NCZ8</accession>
<sequence length="540" mass="61820">MKQSADNLFKKFDESAAYLQNTIDQRNNIWHNRGSYNYIEQVPYTHKFKVGGGGFWTKWVHKTETRYRPETRFNQQSYDNDWNSATAVVNQAEKVFNDHQQSIVSQIDSMRQEIKSKDTEVTQIKSLTTQQNILKQKLSHVSINYYNLNETISFELVKLNSLQNQSLATTKKISELSSQLNSIDQSISHKEKQIQSSSLILKEKEVEADNKKSELENALSKMSDLDRAKIAYKMLITDNEEVFQLIAKLGFSLECLAHIAVTTNNMQVFEFCLEMGVNFDNYLISEKGHSLANMILLGGNQEMIAEMLDYQGGALTNSIMQACTKGYMVAIEKMYLHDKALFQKNYIGTSILEVAIWQNNNELVSYIAENDPKVIEGRTCKGESYFHLALRYECHEIIQIISKNIDLKEECLSLCQNNNHKVFEEIIKHDLLSQNELKEIFNLSIKNYRSDFAQVCLKAIKDVSVLLTESIIKQDLAAVEYLLDPKLKICNSTILSDLINSYDKSSGEYQFIIGFEDLFISDQTDNGVKTSGDTIPDNID</sequence>
<reference evidence="2 3" key="1">
    <citation type="submission" date="2023-03" db="EMBL/GenBank/DDBJ databases">
        <title>Host association and intracellularity evolved multiple times independently in the Rickettsiales.</title>
        <authorList>
            <person name="Castelli M."/>
            <person name="Nardi T."/>
            <person name="Gammuto L."/>
            <person name="Bellinzona G."/>
            <person name="Sabaneyeva E."/>
            <person name="Potekhin A."/>
            <person name="Serra V."/>
            <person name="Petroni G."/>
            <person name="Sassera D."/>
        </authorList>
    </citation>
    <scope>NUCLEOTIDE SEQUENCE [LARGE SCALE GENOMIC DNA]</scope>
    <source>
        <strain evidence="2 3">Sr 2-6</strain>
    </source>
</reference>
<feature type="coiled-coil region" evidence="1">
    <location>
        <begin position="201"/>
        <end position="228"/>
    </location>
</feature>
<evidence type="ECO:0000256" key="1">
    <source>
        <dbReference type="SAM" id="Coils"/>
    </source>
</evidence>